<comment type="caution">
    <text evidence="7">The sequence shown here is derived from an EMBL/GenBank/DDBJ whole genome shotgun (WGS) entry which is preliminary data.</text>
</comment>
<evidence type="ECO:0000259" key="6">
    <source>
        <dbReference type="Pfam" id="PF03936"/>
    </source>
</evidence>
<dbReference type="PANTHER" id="PTHR31225">
    <property type="entry name" value="OS04G0344100 PROTEIN-RELATED"/>
    <property type="match status" value="1"/>
</dbReference>
<proteinExistence type="predicted"/>
<dbReference type="InterPro" id="IPR044814">
    <property type="entry name" value="Terpene_cyclase_plant_C1"/>
</dbReference>
<evidence type="ECO:0000256" key="2">
    <source>
        <dbReference type="ARBA" id="ARBA00022723"/>
    </source>
</evidence>
<dbReference type="EMBL" id="JBBWWR010000007">
    <property type="protein sequence ID" value="KAK8964205.1"/>
    <property type="molecule type" value="Genomic_DNA"/>
</dbReference>
<evidence type="ECO:0000313" key="7">
    <source>
        <dbReference type="EMBL" id="KAK8964205.1"/>
    </source>
</evidence>
<evidence type="ECO:0000313" key="8">
    <source>
        <dbReference type="Proteomes" id="UP001412067"/>
    </source>
</evidence>
<evidence type="ECO:0000259" key="5">
    <source>
        <dbReference type="Pfam" id="PF01397"/>
    </source>
</evidence>
<feature type="domain" description="Terpene synthase N-terminal" evidence="5">
    <location>
        <begin position="60"/>
        <end position="127"/>
    </location>
</feature>
<gene>
    <name evidence="7" type="ORF">KSP40_PGU021926</name>
</gene>
<dbReference type="InterPro" id="IPR001906">
    <property type="entry name" value="Terpene_synth_N"/>
</dbReference>
<feature type="domain" description="Terpene synthase N-terminal" evidence="5">
    <location>
        <begin position="129"/>
        <end position="205"/>
    </location>
</feature>
<keyword evidence="3" id="KW-0460">Magnesium</keyword>
<dbReference type="Proteomes" id="UP001412067">
    <property type="component" value="Unassembled WGS sequence"/>
</dbReference>
<dbReference type="SUPFAM" id="SSF48239">
    <property type="entry name" value="Terpenoid cyclases/Protein prenyltransferases"/>
    <property type="match status" value="1"/>
</dbReference>
<evidence type="ECO:0000256" key="1">
    <source>
        <dbReference type="ARBA" id="ARBA00001946"/>
    </source>
</evidence>
<reference evidence="7 8" key="1">
    <citation type="journal article" date="2022" name="Nat. Plants">
        <title>Genomes of leafy and leafless Platanthera orchids illuminate the evolution of mycoheterotrophy.</title>
        <authorList>
            <person name="Li M.H."/>
            <person name="Liu K.W."/>
            <person name="Li Z."/>
            <person name="Lu H.C."/>
            <person name="Ye Q.L."/>
            <person name="Zhang D."/>
            <person name="Wang J.Y."/>
            <person name="Li Y.F."/>
            <person name="Zhong Z.M."/>
            <person name="Liu X."/>
            <person name="Yu X."/>
            <person name="Liu D.K."/>
            <person name="Tu X.D."/>
            <person name="Liu B."/>
            <person name="Hao Y."/>
            <person name="Liao X.Y."/>
            <person name="Jiang Y.T."/>
            <person name="Sun W.H."/>
            <person name="Chen J."/>
            <person name="Chen Y.Q."/>
            <person name="Ai Y."/>
            <person name="Zhai J.W."/>
            <person name="Wu S.S."/>
            <person name="Zhou Z."/>
            <person name="Hsiao Y.Y."/>
            <person name="Wu W.L."/>
            <person name="Chen Y.Y."/>
            <person name="Lin Y.F."/>
            <person name="Hsu J.L."/>
            <person name="Li C.Y."/>
            <person name="Wang Z.W."/>
            <person name="Zhao X."/>
            <person name="Zhong W.Y."/>
            <person name="Ma X.K."/>
            <person name="Ma L."/>
            <person name="Huang J."/>
            <person name="Chen G.Z."/>
            <person name="Huang M.Z."/>
            <person name="Huang L."/>
            <person name="Peng D.H."/>
            <person name="Luo Y.B."/>
            <person name="Zou S.Q."/>
            <person name="Chen S.P."/>
            <person name="Lan S."/>
            <person name="Tsai W.C."/>
            <person name="Van de Peer Y."/>
            <person name="Liu Z.J."/>
        </authorList>
    </citation>
    <scope>NUCLEOTIDE SEQUENCE [LARGE SCALE GENOMIC DNA]</scope>
    <source>
        <strain evidence="7">Lor288</strain>
    </source>
</reference>
<dbReference type="InterPro" id="IPR008949">
    <property type="entry name" value="Isoprenoid_synthase_dom_sf"/>
</dbReference>
<feature type="domain" description="Terpene synthase metal-binding" evidence="6">
    <location>
        <begin position="270"/>
        <end position="501"/>
    </location>
</feature>
<name>A0ABR2ML09_9ASPA</name>
<dbReference type="SFLD" id="SFLDS00005">
    <property type="entry name" value="Isoprenoid_Synthase_Type_I"/>
    <property type="match status" value="1"/>
</dbReference>
<dbReference type="Pfam" id="PF01397">
    <property type="entry name" value="Terpene_synth"/>
    <property type="match status" value="2"/>
</dbReference>
<dbReference type="Gene3D" id="1.10.600.10">
    <property type="entry name" value="Farnesyl Diphosphate Synthase"/>
    <property type="match status" value="1"/>
</dbReference>
<evidence type="ECO:0000256" key="3">
    <source>
        <dbReference type="ARBA" id="ARBA00022842"/>
    </source>
</evidence>
<organism evidence="7 8">
    <name type="scientific">Platanthera guangdongensis</name>
    <dbReference type="NCBI Taxonomy" id="2320717"/>
    <lineage>
        <taxon>Eukaryota</taxon>
        <taxon>Viridiplantae</taxon>
        <taxon>Streptophyta</taxon>
        <taxon>Embryophyta</taxon>
        <taxon>Tracheophyta</taxon>
        <taxon>Spermatophyta</taxon>
        <taxon>Magnoliopsida</taxon>
        <taxon>Liliopsida</taxon>
        <taxon>Asparagales</taxon>
        <taxon>Orchidaceae</taxon>
        <taxon>Orchidoideae</taxon>
        <taxon>Orchideae</taxon>
        <taxon>Orchidinae</taxon>
        <taxon>Platanthera</taxon>
    </lineage>
</organism>
<dbReference type="Pfam" id="PF03936">
    <property type="entry name" value="Terpene_synth_C"/>
    <property type="match status" value="1"/>
</dbReference>
<feature type="region of interest" description="Disordered" evidence="4">
    <location>
        <begin position="18"/>
        <end position="38"/>
    </location>
</feature>
<comment type="cofactor">
    <cofactor evidence="1">
        <name>Mg(2+)</name>
        <dbReference type="ChEBI" id="CHEBI:18420"/>
    </cofactor>
</comment>
<dbReference type="InterPro" id="IPR034741">
    <property type="entry name" value="Terpene_cyclase-like_1_C"/>
</dbReference>
<dbReference type="CDD" id="cd00684">
    <property type="entry name" value="Terpene_cyclase_plant_C1"/>
    <property type="match status" value="1"/>
</dbReference>
<feature type="compositionally biased region" description="Low complexity" evidence="4">
    <location>
        <begin position="18"/>
        <end position="30"/>
    </location>
</feature>
<dbReference type="SFLD" id="SFLDG01019">
    <property type="entry name" value="Terpene_Cyclase_Like_1_C_Termi"/>
    <property type="match status" value="1"/>
</dbReference>
<dbReference type="PANTHER" id="PTHR31225:SF252">
    <property type="entry name" value="TERPENE SYNTHASE 12-RELATED"/>
    <property type="match status" value="1"/>
</dbReference>
<dbReference type="Gene3D" id="1.50.10.130">
    <property type="entry name" value="Terpene synthase, N-terminal domain"/>
    <property type="match status" value="2"/>
</dbReference>
<keyword evidence="2" id="KW-0479">Metal-binding</keyword>
<accession>A0ABR2ML09</accession>
<dbReference type="SUPFAM" id="SSF48576">
    <property type="entry name" value="Terpenoid synthases"/>
    <property type="match status" value="1"/>
</dbReference>
<keyword evidence="8" id="KW-1185">Reference proteome</keyword>
<dbReference type="InterPro" id="IPR008930">
    <property type="entry name" value="Terpenoid_cyclase/PrenylTrfase"/>
</dbReference>
<protein>
    <submittedName>
        <fullName evidence="7">Uncharacterized protein</fullName>
    </submittedName>
</protein>
<sequence length="554" mass="64740">MAALCAPILLLPCSQKKQPLLQPSSPPSLSRLGHTHRRRGIVKATTSDPARRSGNYHPTIWDDSYIQTLSVGFTEEDCLIRRNKLEEEVRHLIEKEKGLVEQLELLDNLRQLGLSYHFELEINDALSLQDLVNNFKNKKINYNMNLEHDVKDMLSLYEASYLAVDGEDVLDEAGEFAAKFLDNATKGSSVNKIPDQLIEQIDHALELPLHWRMPRLHTWWYIDAYVTQDNYMDPILLELAKLDFNIVQSIYKNELKEMSRWWRNLGIVCDKLDFARDRLVEHYLWAVGFCFEPKYWKFRKGMTKINCFITTIDDIYDVYGTLNELELFTEMINKWEFGALQSLPDYMKTCLTLLFNTVNEIANTTSTKQGVDVFPYLKRAWADLCNAYLIEARWYHTGYTPTLNEYLENAWVSISGIFPLSFSYCLSGELTEESLNSFDSYHDIVRYSCMLLRLYDDMATSEDEMQRGDVPKSIQCYMKEKNVSESVARDYIKYLIKKYWKLVNQEMTINNSINLEPFKRVITYIPRMAQCMYQHGDGHGDPNLDTRDRKLIDL</sequence>
<dbReference type="InterPro" id="IPR050148">
    <property type="entry name" value="Terpene_synthase-like"/>
</dbReference>
<dbReference type="InterPro" id="IPR005630">
    <property type="entry name" value="Terpene_synthase_metal-bd"/>
</dbReference>
<evidence type="ECO:0000256" key="4">
    <source>
        <dbReference type="SAM" id="MobiDB-lite"/>
    </source>
</evidence>
<dbReference type="InterPro" id="IPR036965">
    <property type="entry name" value="Terpene_synth_N_sf"/>
</dbReference>